<gene>
    <name evidence="1" type="ORF">Pmani_039479</name>
</gene>
<organism evidence="1 2">
    <name type="scientific">Petrolisthes manimaculis</name>
    <dbReference type="NCBI Taxonomy" id="1843537"/>
    <lineage>
        <taxon>Eukaryota</taxon>
        <taxon>Metazoa</taxon>
        <taxon>Ecdysozoa</taxon>
        <taxon>Arthropoda</taxon>
        <taxon>Crustacea</taxon>
        <taxon>Multicrustacea</taxon>
        <taxon>Malacostraca</taxon>
        <taxon>Eumalacostraca</taxon>
        <taxon>Eucarida</taxon>
        <taxon>Decapoda</taxon>
        <taxon>Pleocyemata</taxon>
        <taxon>Anomura</taxon>
        <taxon>Galatheoidea</taxon>
        <taxon>Porcellanidae</taxon>
        <taxon>Petrolisthes</taxon>
    </lineage>
</organism>
<accession>A0AAE1TLB1</accession>
<sequence>MKILRSVRSPDIRVRQVFFVELGRRKLASVALQCVWGEDVLSPLPSLDTLNAYFQRIFSPRRPSGGLFPSPRAEVRYLTIY</sequence>
<dbReference type="Proteomes" id="UP001292094">
    <property type="component" value="Unassembled WGS sequence"/>
</dbReference>
<reference evidence="1" key="1">
    <citation type="submission" date="2023-11" db="EMBL/GenBank/DDBJ databases">
        <title>Genome assemblies of two species of porcelain crab, Petrolisthes cinctipes and Petrolisthes manimaculis (Anomura: Porcellanidae).</title>
        <authorList>
            <person name="Angst P."/>
        </authorList>
    </citation>
    <scope>NUCLEOTIDE SEQUENCE</scope>
    <source>
        <strain evidence="1">PB745_02</strain>
        <tissue evidence="1">Gill</tissue>
    </source>
</reference>
<dbReference type="AlphaFoldDB" id="A0AAE1TLB1"/>
<protein>
    <submittedName>
        <fullName evidence="1">Uncharacterized protein</fullName>
    </submittedName>
</protein>
<name>A0AAE1TLB1_9EUCA</name>
<dbReference type="EMBL" id="JAWZYT010006847">
    <property type="protein sequence ID" value="KAK4287450.1"/>
    <property type="molecule type" value="Genomic_DNA"/>
</dbReference>
<proteinExistence type="predicted"/>
<evidence type="ECO:0000313" key="2">
    <source>
        <dbReference type="Proteomes" id="UP001292094"/>
    </source>
</evidence>
<comment type="caution">
    <text evidence="1">The sequence shown here is derived from an EMBL/GenBank/DDBJ whole genome shotgun (WGS) entry which is preliminary data.</text>
</comment>
<keyword evidence="2" id="KW-1185">Reference proteome</keyword>
<evidence type="ECO:0000313" key="1">
    <source>
        <dbReference type="EMBL" id="KAK4287450.1"/>
    </source>
</evidence>